<evidence type="ECO:0000256" key="1">
    <source>
        <dbReference type="ARBA" id="ARBA00023002"/>
    </source>
</evidence>
<name>A0ABU4WIX2_9BACT</name>
<dbReference type="InterPro" id="IPR052198">
    <property type="entry name" value="IorB_Oxidoreductase"/>
</dbReference>
<sequence length="159" mass="17284">MNVSEKVTNVKVAGLGGMGVLKAALILGELLFEEGCDVKKAEVHGMAQRGGSVSSDVRFGKEVISPIIPEKETDFLISLEPEWSDVFADTLREGGVLISPKNIDLEKLPTAKALNIALLGVFSKYLDIPEERWLEVIAKFFPPKLAKSNEAAFKLGRNS</sequence>
<accession>A0ABU4WIX2</accession>
<dbReference type="EMBL" id="JALBUT010000011">
    <property type="protein sequence ID" value="MDX8416228.1"/>
    <property type="molecule type" value="Genomic_DNA"/>
</dbReference>
<dbReference type="Pfam" id="PF01558">
    <property type="entry name" value="POR"/>
    <property type="match status" value="2"/>
</dbReference>
<reference evidence="3 4" key="1">
    <citation type="submission" date="2022-03" db="EMBL/GenBank/DDBJ databases">
        <title>Novel taxa within the pig intestine.</title>
        <authorList>
            <person name="Wylensek D."/>
            <person name="Bishof K."/>
            <person name="Afrizal A."/>
            <person name="Clavel T."/>
        </authorList>
    </citation>
    <scope>NUCLEOTIDE SEQUENCE [LARGE SCALE GENOMIC DNA]</scope>
    <source>
        <strain evidence="3 4">CLA-KB-P66</strain>
    </source>
</reference>
<dbReference type="PANTHER" id="PTHR43854">
    <property type="entry name" value="INDOLEPYRUVATE OXIDOREDUCTASE SUBUNIT IORB"/>
    <property type="match status" value="1"/>
</dbReference>
<dbReference type="RefSeq" id="WP_370397681.1">
    <property type="nucleotide sequence ID" value="NZ_JALBUT010000011.1"/>
</dbReference>
<dbReference type="SUPFAM" id="SSF53323">
    <property type="entry name" value="Pyruvate-ferredoxin oxidoreductase, PFOR, domain III"/>
    <property type="match status" value="1"/>
</dbReference>
<dbReference type="Proteomes" id="UP001275932">
    <property type="component" value="Unassembled WGS sequence"/>
</dbReference>
<comment type="caution">
    <text evidence="3">The sequence shown here is derived from an EMBL/GenBank/DDBJ whole genome shotgun (WGS) entry which is preliminary data.</text>
</comment>
<dbReference type="InterPro" id="IPR002869">
    <property type="entry name" value="Pyrv_flavodox_OxRed_cen"/>
</dbReference>
<gene>
    <name evidence="3" type="ORF">MOX91_08610</name>
</gene>
<feature type="domain" description="Pyruvate/ketoisovalerate oxidoreductase catalytic" evidence="2">
    <location>
        <begin position="107"/>
        <end position="157"/>
    </location>
</feature>
<proteinExistence type="predicted"/>
<keyword evidence="1" id="KW-0560">Oxidoreductase</keyword>
<keyword evidence="4" id="KW-1185">Reference proteome</keyword>
<organism evidence="3 4">
    <name type="scientific">Intestinicryptomonas porci</name>
    <dbReference type="NCBI Taxonomy" id="2926320"/>
    <lineage>
        <taxon>Bacteria</taxon>
        <taxon>Pseudomonadati</taxon>
        <taxon>Verrucomicrobiota</taxon>
        <taxon>Opitutia</taxon>
        <taxon>Opitutales</taxon>
        <taxon>Intestinicryptomonaceae</taxon>
        <taxon>Intestinicryptomonas</taxon>
    </lineage>
</organism>
<dbReference type="InterPro" id="IPR019752">
    <property type="entry name" value="Pyrv/ketoisovalerate_OxRed_cat"/>
</dbReference>
<protein>
    <submittedName>
        <fullName evidence="3">2-oxoacid:acceptor oxidoreductase family protein</fullName>
    </submittedName>
</protein>
<dbReference type="PANTHER" id="PTHR43854:SF1">
    <property type="entry name" value="INDOLEPYRUVATE OXIDOREDUCTASE SUBUNIT IORB"/>
    <property type="match status" value="1"/>
</dbReference>
<dbReference type="Gene3D" id="3.40.920.10">
    <property type="entry name" value="Pyruvate-ferredoxin oxidoreductase, PFOR, domain III"/>
    <property type="match status" value="2"/>
</dbReference>
<evidence type="ECO:0000313" key="4">
    <source>
        <dbReference type="Proteomes" id="UP001275932"/>
    </source>
</evidence>
<evidence type="ECO:0000259" key="2">
    <source>
        <dbReference type="Pfam" id="PF01558"/>
    </source>
</evidence>
<feature type="domain" description="Pyruvate/ketoisovalerate oxidoreductase catalytic" evidence="2">
    <location>
        <begin position="16"/>
        <end position="99"/>
    </location>
</feature>
<evidence type="ECO:0000313" key="3">
    <source>
        <dbReference type="EMBL" id="MDX8416228.1"/>
    </source>
</evidence>